<accession>A0ACC0KE09</accession>
<protein>
    <submittedName>
        <fullName evidence="1">Uncharacterized protein</fullName>
    </submittedName>
</protein>
<evidence type="ECO:0000313" key="1">
    <source>
        <dbReference type="EMBL" id="KAI8434669.1"/>
    </source>
</evidence>
<dbReference type="EMBL" id="CM046105">
    <property type="protein sequence ID" value="KAI8434669.1"/>
    <property type="molecule type" value="Genomic_DNA"/>
</dbReference>
<organism evidence="1 2">
    <name type="scientific">Choristoneura fumiferana</name>
    <name type="common">Spruce budworm moth</name>
    <name type="synonym">Archips fumiferana</name>
    <dbReference type="NCBI Taxonomy" id="7141"/>
    <lineage>
        <taxon>Eukaryota</taxon>
        <taxon>Metazoa</taxon>
        <taxon>Ecdysozoa</taxon>
        <taxon>Arthropoda</taxon>
        <taxon>Hexapoda</taxon>
        <taxon>Insecta</taxon>
        <taxon>Pterygota</taxon>
        <taxon>Neoptera</taxon>
        <taxon>Endopterygota</taxon>
        <taxon>Lepidoptera</taxon>
        <taxon>Glossata</taxon>
        <taxon>Ditrysia</taxon>
        <taxon>Tortricoidea</taxon>
        <taxon>Tortricidae</taxon>
        <taxon>Tortricinae</taxon>
        <taxon>Choristoneura</taxon>
    </lineage>
</organism>
<evidence type="ECO:0000313" key="2">
    <source>
        <dbReference type="Proteomes" id="UP001064048"/>
    </source>
</evidence>
<dbReference type="Proteomes" id="UP001064048">
    <property type="component" value="Chromosome 5"/>
</dbReference>
<name>A0ACC0KE09_CHOFU</name>
<reference evidence="1 2" key="1">
    <citation type="journal article" date="2022" name="Genome Biol. Evol.">
        <title>The Spruce Budworm Genome: Reconstructing the Evolutionary History of Antifreeze Proteins.</title>
        <authorList>
            <person name="Beliveau C."/>
            <person name="Gagne P."/>
            <person name="Picq S."/>
            <person name="Vernygora O."/>
            <person name="Keeling C.I."/>
            <person name="Pinkney K."/>
            <person name="Doucet D."/>
            <person name="Wen F."/>
            <person name="Johnston J.S."/>
            <person name="Maaroufi H."/>
            <person name="Boyle B."/>
            <person name="Laroche J."/>
            <person name="Dewar K."/>
            <person name="Juretic N."/>
            <person name="Blackburn G."/>
            <person name="Nisole A."/>
            <person name="Brunet B."/>
            <person name="Brandao M."/>
            <person name="Lumley L."/>
            <person name="Duan J."/>
            <person name="Quan G."/>
            <person name="Lucarotti C.J."/>
            <person name="Roe A.D."/>
            <person name="Sperling F.A.H."/>
            <person name="Levesque R.C."/>
            <person name="Cusson M."/>
        </authorList>
    </citation>
    <scope>NUCLEOTIDE SEQUENCE [LARGE SCALE GENOMIC DNA]</scope>
    <source>
        <strain evidence="1">Glfc:IPQL:Cfum</strain>
    </source>
</reference>
<keyword evidence="2" id="KW-1185">Reference proteome</keyword>
<gene>
    <name evidence="1" type="ORF">MSG28_003201</name>
</gene>
<comment type="caution">
    <text evidence="1">The sequence shown here is derived from an EMBL/GenBank/DDBJ whole genome shotgun (WGS) entry which is preliminary data.</text>
</comment>
<sequence length="148" mass="16164">MDDGNLGGLREELEKWAEASQLLVTASDNLRQCFGTQKLLKTNSISSALMGLSCYVFLQIFVLNAGQRAQNEAKHLYRNLCALNNMLVGCAEAAACARCAAALVRRLRAAPLRVRLLSSLTVQMALLADILALVANYTIVLLQFNHIV</sequence>
<proteinExistence type="predicted"/>